<feature type="compositionally biased region" description="Polar residues" evidence="1">
    <location>
        <begin position="119"/>
        <end position="130"/>
    </location>
</feature>
<dbReference type="Proteomes" id="UP001605036">
    <property type="component" value="Unassembled WGS sequence"/>
</dbReference>
<accession>A0ABD1Z3E9</accession>
<gene>
    <name evidence="2" type="ORF">R1flu_009887</name>
</gene>
<feature type="region of interest" description="Disordered" evidence="1">
    <location>
        <begin position="1"/>
        <end position="92"/>
    </location>
</feature>
<comment type="caution">
    <text evidence="2">The sequence shown here is derived from an EMBL/GenBank/DDBJ whole genome shotgun (WGS) entry which is preliminary data.</text>
</comment>
<feature type="compositionally biased region" description="Basic and acidic residues" evidence="1">
    <location>
        <begin position="75"/>
        <end position="91"/>
    </location>
</feature>
<evidence type="ECO:0000256" key="1">
    <source>
        <dbReference type="SAM" id="MobiDB-lite"/>
    </source>
</evidence>
<evidence type="ECO:0000313" key="2">
    <source>
        <dbReference type="EMBL" id="KAL2642300.1"/>
    </source>
</evidence>
<reference evidence="2 3" key="1">
    <citation type="submission" date="2024-09" db="EMBL/GenBank/DDBJ databases">
        <title>Chromosome-scale assembly of Riccia fluitans.</title>
        <authorList>
            <person name="Paukszto L."/>
            <person name="Sawicki J."/>
            <person name="Karawczyk K."/>
            <person name="Piernik-Szablinska J."/>
            <person name="Szczecinska M."/>
            <person name="Mazdziarz M."/>
        </authorList>
    </citation>
    <scope>NUCLEOTIDE SEQUENCE [LARGE SCALE GENOMIC DNA]</scope>
    <source>
        <strain evidence="2">Rf_01</strain>
        <tissue evidence="2">Aerial parts of the thallus</tissue>
    </source>
</reference>
<dbReference type="AlphaFoldDB" id="A0ABD1Z3E9"/>
<organism evidence="2 3">
    <name type="scientific">Riccia fluitans</name>
    <dbReference type="NCBI Taxonomy" id="41844"/>
    <lineage>
        <taxon>Eukaryota</taxon>
        <taxon>Viridiplantae</taxon>
        <taxon>Streptophyta</taxon>
        <taxon>Embryophyta</taxon>
        <taxon>Marchantiophyta</taxon>
        <taxon>Marchantiopsida</taxon>
        <taxon>Marchantiidae</taxon>
        <taxon>Marchantiales</taxon>
        <taxon>Ricciaceae</taxon>
        <taxon>Riccia</taxon>
    </lineage>
</organism>
<evidence type="ECO:0000313" key="3">
    <source>
        <dbReference type="Proteomes" id="UP001605036"/>
    </source>
</evidence>
<dbReference type="EMBL" id="JBHFFA010000002">
    <property type="protein sequence ID" value="KAL2642300.1"/>
    <property type="molecule type" value="Genomic_DNA"/>
</dbReference>
<feature type="region of interest" description="Disordered" evidence="1">
    <location>
        <begin position="119"/>
        <end position="145"/>
    </location>
</feature>
<keyword evidence="3" id="KW-1185">Reference proteome</keyword>
<proteinExistence type="predicted"/>
<sequence>MVATKDADDDDGGQSLRETASLEHPSNIPPRKDDDGTKEGGPSRPTQASKTLPKSTGRRPTSLATKAGGSNKKGTGGEKRNKPKQNDRLEEYTITNLSSKSWPLLRLEMELISSEENILSNKDTPGNESTFGDKIAPRNKTTSGTKTTPEIEIITNIKSLGNEDGTVFGKKKDEPIIIYEVGEVFRHKMVAKKKVGCQS</sequence>
<name>A0ABD1Z3E9_9MARC</name>
<protein>
    <submittedName>
        <fullName evidence="2">Uncharacterized protein</fullName>
    </submittedName>
</protein>
<feature type="compositionally biased region" description="Polar residues" evidence="1">
    <location>
        <begin position="44"/>
        <end position="64"/>
    </location>
</feature>